<dbReference type="SUPFAM" id="SSF50156">
    <property type="entry name" value="PDZ domain-like"/>
    <property type="match status" value="1"/>
</dbReference>
<feature type="transmembrane region" description="Helical" evidence="1">
    <location>
        <begin position="100"/>
        <end position="119"/>
    </location>
</feature>
<dbReference type="InterPro" id="IPR036034">
    <property type="entry name" value="PDZ_sf"/>
</dbReference>
<keyword evidence="1" id="KW-1133">Transmembrane helix</keyword>
<evidence type="ECO:0000313" key="4">
    <source>
        <dbReference type="Proteomes" id="UP000324497"/>
    </source>
</evidence>
<feature type="transmembrane region" description="Helical" evidence="1">
    <location>
        <begin position="78"/>
        <end position="95"/>
    </location>
</feature>
<dbReference type="AlphaFoldDB" id="A0A3Q8CB87"/>
<name>A0A3Q8CB87_9LACO</name>
<dbReference type="Pfam" id="PF13180">
    <property type="entry name" value="PDZ_2"/>
    <property type="match status" value="1"/>
</dbReference>
<dbReference type="GeneID" id="78522216"/>
<dbReference type="InterPro" id="IPR001478">
    <property type="entry name" value="PDZ"/>
</dbReference>
<evidence type="ECO:0000259" key="2">
    <source>
        <dbReference type="Pfam" id="PF13180"/>
    </source>
</evidence>
<protein>
    <recommendedName>
        <fullName evidence="2">PDZ domain-containing protein</fullName>
    </recommendedName>
</protein>
<dbReference type="EMBL" id="CP018180">
    <property type="protein sequence ID" value="AUJ31524.1"/>
    <property type="molecule type" value="Genomic_DNA"/>
</dbReference>
<organism evidence="3 4">
    <name type="scientific">Liquorilactobacillus nagelii</name>
    <dbReference type="NCBI Taxonomy" id="82688"/>
    <lineage>
        <taxon>Bacteria</taxon>
        <taxon>Bacillati</taxon>
        <taxon>Bacillota</taxon>
        <taxon>Bacilli</taxon>
        <taxon>Lactobacillales</taxon>
        <taxon>Lactobacillaceae</taxon>
        <taxon>Liquorilactobacillus</taxon>
    </lineage>
</organism>
<accession>A0A3Q8CB87</accession>
<feature type="transmembrane region" description="Helical" evidence="1">
    <location>
        <begin position="275"/>
        <end position="290"/>
    </location>
</feature>
<keyword evidence="1" id="KW-0812">Transmembrane</keyword>
<proteinExistence type="predicted"/>
<evidence type="ECO:0000256" key="1">
    <source>
        <dbReference type="SAM" id="Phobius"/>
    </source>
</evidence>
<sequence length="388" mass="44646">MVFETIEKFLLQPLVWLAILITGVTYARRISFERKQFRVAINRDFFEGRHFIKNFLILGIGGSLLTSLVGVMLPWQWIILYQILMGIGLLVYPFFKIDSFFFWWISLLSLMGASWISLRTAERLPKVISQSLTINHLELITSGAALLFIAGLLLLGKLIMLQRYQPLEVTPAIKRGKRGRRLVYYSWQDLALVPLVCLVPSNNLTNFFPGWFLITIANQPFQVFVLPLIISSGFKFWRQSAQAACRFEKISLLSLVLIFFAGSILCWLFPTKFELIVMLLLLLTLVILWFKRKFEQRESNWYVETHDGVRVIAVQPNTPAAKMKIQPGDEILICNGREVHNETEFYAALKTDATFCRFKIRNYAGELKLAQGAIYADSPHEIGLVIFH</sequence>
<evidence type="ECO:0000313" key="3">
    <source>
        <dbReference type="EMBL" id="AUJ31524.1"/>
    </source>
</evidence>
<keyword evidence="1" id="KW-0472">Membrane</keyword>
<feature type="transmembrane region" description="Helical" evidence="1">
    <location>
        <begin position="250"/>
        <end position="269"/>
    </location>
</feature>
<feature type="domain" description="PDZ" evidence="2">
    <location>
        <begin position="304"/>
        <end position="350"/>
    </location>
</feature>
<keyword evidence="4" id="KW-1185">Reference proteome</keyword>
<dbReference type="Proteomes" id="UP000324497">
    <property type="component" value="Chromosome"/>
</dbReference>
<dbReference type="RefSeq" id="WP_057886427.1">
    <property type="nucleotide sequence ID" value="NZ_CP018180.1"/>
</dbReference>
<gene>
    <name evidence="3" type="ORF">BSQ50_02485</name>
</gene>
<feature type="transmembrane region" description="Helical" evidence="1">
    <location>
        <begin position="139"/>
        <end position="161"/>
    </location>
</feature>
<feature type="transmembrane region" description="Helical" evidence="1">
    <location>
        <begin position="182"/>
        <end position="201"/>
    </location>
</feature>
<reference evidence="3 4" key="1">
    <citation type="submission" date="2016-11" db="EMBL/GenBank/DDBJ databases">
        <title>Interaction between Lactobacillus species and yeast in water kefir.</title>
        <authorList>
            <person name="Behr J."/>
            <person name="Xu D."/>
            <person name="Vogel R.F."/>
        </authorList>
    </citation>
    <scope>NUCLEOTIDE SEQUENCE [LARGE SCALE GENOMIC DNA]</scope>
    <source>
        <strain evidence="3 4">TMW 1.1827</strain>
    </source>
</reference>
<feature type="transmembrane region" description="Helical" evidence="1">
    <location>
        <begin position="13"/>
        <end position="30"/>
    </location>
</feature>
<feature type="transmembrane region" description="Helical" evidence="1">
    <location>
        <begin position="51"/>
        <end position="72"/>
    </location>
</feature>
<dbReference type="KEGG" id="lng:BSQ50_02485"/>
<dbReference type="Gene3D" id="2.30.42.10">
    <property type="match status" value="1"/>
</dbReference>
<feature type="transmembrane region" description="Helical" evidence="1">
    <location>
        <begin position="207"/>
        <end position="230"/>
    </location>
</feature>